<evidence type="ECO:0000256" key="5">
    <source>
        <dbReference type="SAM" id="MobiDB-lite"/>
    </source>
</evidence>
<evidence type="ECO:0000256" key="3">
    <source>
        <dbReference type="ARBA" id="ARBA00022777"/>
    </source>
</evidence>
<dbReference type="Proteomes" id="UP001139648">
    <property type="component" value="Unassembled WGS sequence"/>
</dbReference>
<evidence type="ECO:0000256" key="4">
    <source>
        <dbReference type="ARBA" id="ARBA00022840"/>
    </source>
</evidence>
<dbReference type="GO" id="GO:0005524">
    <property type="term" value="F:ATP binding"/>
    <property type="evidence" value="ECO:0007669"/>
    <property type="project" value="UniProtKB-KW"/>
</dbReference>
<keyword evidence="4" id="KW-0067">ATP-binding</keyword>
<accession>A0A9X2GHA4</accession>
<evidence type="ECO:0000256" key="1">
    <source>
        <dbReference type="ARBA" id="ARBA00022679"/>
    </source>
</evidence>
<dbReference type="CDD" id="cd14014">
    <property type="entry name" value="STKc_PknB_like"/>
    <property type="match status" value="1"/>
</dbReference>
<dbReference type="SMART" id="SM00220">
    <property type="entry name" value="S_TKc"/>
    <property type="match status" value="1"/>
</dbReference>
<comment type="caution">
    <text evidence="7">The sequence shown here is derived from an EMBL/GenBank/DDBJ whole genome shotgun (WGS) entry which is preliminary data.</text>
</comment>
<evidence type="ECO:0000256" key="2">
    <source>
        <dbReference type="ARBA" id="ARBA00022741"/>
    </source>
</evidence>
<dbReference type="InterPro" id="IPR000719">
    <property type="entry name" value="Prot_kinase_dom"/>
</dbReference>
<dbReference type="InterPro" id="IPR011009">
    <property type="entry name" value="Kinase-like_dom_sf"/>
</dbReference>
<name>A0A9X2GHA4_9ACTN</name>
<keyword evidence="3 7" id="KW-0418">Kinase</keyword>
<dbReference type="PANTHER" id="PTHR43289">
    <property type="entry name" value="MITOGEN-ACTIVATED PROTEIN KINASE KINASE KINASE 20-RELATED"/>
    <property type="match status" value="1"/>
</dbReference>
<gene>
    <name evidence="7" type="ORF">HD597_006104</name>
</gene>
<dbReference type="PROSITE" id="PS50011">
    <property type="entry name" value="PROTEIN_KINASE_DOM"/>
    <property type="match status" value="1"/>
</dbReference>
<sequence>MTATPLVAGDPAEVASYRILGRLGEGGQGVVYLGESPQGEKVAVKVLRYGPAADGGAGGGADEGMDFAREIELTRRVKAFCTANVLATGDLDGLPYIVSEYVDGPSLAQVIAQRGPLRGAELRRLAIGTLTALTAIHQAGVVHRDLKPGNVLLGRDGPRVIDFGIARGLDAGERTAAELVGTPPYMAPEQFSGAGSGPAADLFAWACTIVAAGTGRPPFGSAHLPVVINRILTAEPEVGELQGDLRELVLRCLAKEPAERPAASRALLTLLGHPVPPRRLLAAGRRSASPPEPRPAPGPVPEPQPMPGQGSESRLAAGRASGVSSGPRPGAGPGSGAPAGSQPGGPEVRAARRQHHQRRIRYAAAGAALVVLAAGGAAHVLTRTPGEQAAQAVTPSPERSAPPPERSPASPEGSSPWPGGSSPSTERSPYTLAKPMRTSSTATVRLPDWSITVHDNPDDPLWVSSVFGVTDDAATGHPAYVRDPASGAFTFFGNFQTPVVSPGGRYVAALGLGTLARTDFNVLRLVTRRTGEDVQIRTSDKPGDTTDLRWSDDERLLLTVHEGTGKDRRATGFVVVDPVTRAVTARDVPGGGAGPYVWGPGDSVLHQGRDGTIRLHDLKGAELRSFTGAGELLAANAVTGPRYGTVFSTRCPPPGRDLCLWDAATGRRAAEVPLGDGHEFQGWLDGEHYLATASGGGRTRFVMADLRGKAVRTLAEGPAKELDRVTVSLTVR</sequence>
<feature type="compositionally biased region" description="Low complexity" evidence="5">
    <location>
        <begin position="407"/>
        <end position="424"/>
    </location>
</feature>
<organism evidence="7 8">
    <name type="scientific">Nonomuraea thailandensis</name>
    <dbReference type="NCBI Taxonomy" id="1188745"/>
    <lineage>
        <taxon>Bacteria</taxon>
        <taxon>Bacillati</taxon>
        <taxon>Actinomycetota</taxon>
        <taxon>Actinomycetes</taxon>
        <taxon>Streptosporangiales</taxon>
        <taxon>Streptosporangiaceae</taxon>
        <taxon>Nonomuraea</taxon>
    </lineage>
</organism>
<dbReference type="InterPro" id="IPR015943">
    <property type="entry name" value="WD40/YVTN_repeat-like_dom_sf"/>
</dbReference>
<keyword evidence="8" id="KW-1185">Reference proteome</keyword>
<dbReference type="PROSITE" id="PS00108">
    <property type="entry name" value="PROTEIN_KINASE_ST"/>
    <property type="match status" value="1"/>
</dbReference>
<protein>
    <submittedName>
        <fullName evidence="7">Serine/threonine protein kinase</fullName>
    </submittedName>
</protein>
<feature type="compositionally biased region" description="Pro residues" evidence="5">
    <location>
        <begin position="290"/>
        <end position="306"/>
    </location>
</feature>
<dbReference type="SUPFAM" id="SSF82171">
    <property type="entry name" value="DPP6 N-terminal domain-like"/>
    <property type="match status" value="1"/>
</dbReference>
<evidence type="ECO:0000259" key="6">
    <source>
        <dbReference type="PROSITE" id="PS50011"/>
    </source>
</evidence>
<evidence type="ECO:0000313" key="7">
    <source>
        <dbReference type="EMBL" id="MCP2359084.1"/>
    </source>
</evidence>
<dbReference type="Pfam" id="PF00069">
    <property type="entry name" value="Pkinase"/>
    <property type="match status" value="1"/>
</dbReference>
<dbReference type="Gene3D" id="3.30.200.20">
    <property type="entry name" value="Phosphorylase Kinase, domain 1"/>
    <property type="match status" value="1"/>
</dbReference>
<feature type="domain" description="Protein kinase" evidence="6">
    <location>
        <begin position="17"/>
        <end position="276"/>
    </location>
</feature>
<evidence type="ECO:0000313" key="8">
    <source>
        <dbReference type="Proteomes" id="UP001139648"/>
    </source>
</evidence>
<keyword evidence="2" id="KW-0547">Nucleotide-binding</keyword>
<keyword evidence="1" id="KW-0808">Transferase</keyword>
<dbReference type="RefSeq" id="WP_253746310.1">
    <property type="nucleotide sequence ID" value="NZ_BAABKA010000007.1"/>
</dbReference>
<dbReference type="InterPro" id="IPR008271">
    <property type="entry name" value="Ser/Thr_kinase_AS"/>
</dbReference>
<proteinExistence type="predicted"/>
<feature type="region of interest" description="Disordered" evidence="5">
    <location>
        <begin position="284"/>
        <end position="358"/>
    </location>
</feature>
<dbReference type="SUPFAM" id="SSF56112">
    <property type="entry name" value="Protein kinase-like (PK-like)"/>
    <property type="match status" value="1"/>
</dbReference>
<feature type="compositionally biased region" description="Low complexity" evidence="5">
    <location>
        <begin position="307"/>
        <end position="328"/>
    </location>
</feature>
<keyword evidence="7" id="KW-0723">Serine/threonine-protein kinase</keyword>
<reference evidence="7" key="1">
    <citation type="submission" date="2022-06" db="EMBL/GenBank/DDBJ databases">
        <title>Sequencing the genomes of 1000 actinobacteria strains.</title>
        <authorList>
            <person name="Klenk H.-P."/>
        </authorList>
    </citation>
    <scope>NUCLEOTIDE SEQUENCE</scope>
    <source>
        <strain evidence="7">DSM 46694</strain>
    </source>
</reference>
<dbReference type="GO" id="GO:0004674">
    <property type="term" value="F:protein serine/threonine kinase activity"/>
    <property type="evidence" value="ECO:0007669"/>
    <property type="project" value="UniProtKB-KW"/>
</dbReference>
<feature type="region of interest" description="Disordered" evidence="5">
    <location>
        <begin position="386"/>
        <end position="441"/>
    </location>
</feature>
<dbReference type="AlphaFoldDB" id="A0A9X2GHA4"/>
<dbReference type="EMBL" id="JAMZEB010000002">
    <property type="protein sequence ID" value="MCP2359084.1"/>
    <property type="molecule type" value="Genomic_DNA"/>
</dbReference>
<dbReference type="PANTHER" id="PTHR43289:SF34">
    <property type="entry name" value="SERINE_THREONINE-PROTEIN KINASE YBDM-RELATED"/>
    <property type="match status" value="1"/>
</dbReference>
<dbReference type="Gene3D" id="1.10.510.10">
    <property type="entry name" value="Transferase(Phosphotransferase) domain 1"/>
    <property type="match status" value="1"/>
</dbReference>
<dbReference type="Gene3D" id="2.130.10.10">
    <property type="entry name" value="YVTN repeat-like/Quinoprotein amine dehydrogenase"/>
    <property type="match status" value="1"/>
</dbReference>